<evidence type="ECO:0000313" key="2">
    <source>
        <dbReference type="Proteomes" id="UP001149860"/>
    </source>
</evidence>
<keyword evidence="2" id="KW-1185">Reference proteome</keyword>
<evidence type="ECO:0000313" key="1">
    <source>
        <dbReference type="EMBL" id="XFD39132.1"/>
    </source>
</evidence>
<accession>A0ACD5DCN3</accession>
<sequence length="234" mass="27835">MQRAPAKIEDGKLIIDLPHELNADHIETVTRGNGQLFVDFEIADPRRSRPQQRRLFFALLNDITRHFWWVGADFLKAMFYNQFYFYTAGKEISLSNDSESSVSDVNQLLDLVIDFMFEWHVPFKKGYELLPKDEQYYLYECLRHRVCCICGQEHADIHHYQAVGNRSRKQVDHRKLSFICLCRKHHELIHSMGGQSFLDYFHVKPITLGEDDLINLRIMTKKQMDYWDARYARK</sequence>
<reference evidence="1" key="1">
    <citation type="submission" date="2024-08" db="EMBL/GenBank/DDBJ databases">
        <title>Lentilactobacillus sp. nov., isolated from tree bark.</title>
        <authorList>
            <person name="Phuengjayaem S."/>
            <person name="Tanasupawat S."/>
        </authorList>
    </citation>
    <scope>NUCLEOTIDE SEQUENCE</scope>
    <source>
        <strain evidence="1">SPB1-3</strain>
    </source>
</reference>
<dbReference type="EMBL" id="CP168151">
    <property type="protein sequence ID" value="XFD39132.1"/>
    <property type="molecule type" value="Genomic_DNA"/>
</dbReference>
<proteinExistence type="predicted"/>
<organism evidence="1 2">
    <name type="scientific">Lentilactobacillus terminaliae</name>
    <dbReference type="NCBI Taxonomy" id="3003483"/>
    <lineage>
        <taxon>Bacteria</taxon>
        <taxon>Bacillati</taxon>
        <taxon>Bacillota</taxon>
        <taxon>Bacilli</taxon>
        <taxon>Lactobacillales</taxon>
        <taxon>Lactobacillaceae</taxon>
        <taxon>Lentilactobacillus</taxon>
    </lineage>
</organism>
<dbReference type="Proteomes" id="UP001149860">
    <property type="component" value="Chromosome"/>
</dbReference>
<name>A0ACD5DCN3_9LACO</name>
<protein>
    <submittedName>
        <fullName evidence="1">HNHc nuclease</fullName>
    </submittedName>
</protein>
<gene>
    <name evidence="1" type="ORF">O0236_006765</name>
</gene>